<dbReference type="Proteomes" id="UP000050424">
    <property type="component" value="Unassembled WGS sequence"/>
</dbReference>
<protein>
    <recommendedName>
        <fullName evidence="2">Aminoglycoside phosphotransferase domain-containing protein</fullName>
    </recommendedName>
</protein>
<feature type="compositionally biased region" description="Polar residues" evidence="1">
    <location>
        <begin position="84"/>
        <end position="94"/>
    </location>
</feature>
<sequence>MARLPRSIQNRNPVAGMRNRQRGLFKKAHTWYRFYGGDVFIAIQREDGGICGYESRPGLLRESTNLSIHAHQLLGPKDFDPEEQANTPSTTCQRSDADAFNTSSSSSSSDTSVFDQSDNSSLSDWSHTSSLASHGSSTSSSVSGRSSASESGRSSTSESGRSSASESGRSSTSESGRSSSELKLARTSSFSFPPYKRTRLYLEAPMFLSTCWLTNLFCHALDSVCRPFTGWILDKWCAIVQTRPPRVPEHPVTGQYPLTPEQRDSKKQAFISSIDKDAVCALASRHNSLKPCHIVRSASGSFNACFFVEFDDNTQWVVRIPIEPVIYNVWAKLLSEVATMQYIQSKTAIPIPHIHAYGRGEKLIRGSHATQSYLILDSIPGRPLDVQALAHETTNRRKHFYSQLIDVLAQLRQLEFTMAGSLTPNPHGGSNPIVGEFLSIPINELQTSHGSPGPLSPLVSATDFALRQHHIMSEAYRLPTSELSRETAQLEVFALDHLKQLIPQMIDAHWDDGPFILTHTDLRCTNIIVDDNLNIRSIIDWEWAYIVPRQFYIPPSWITGQDLRVNGVNHELRFLEFQGVLKAMAESSGVYRQLADEWDPNLLTTLVLPLAEILQHHSNLIRIYYKFIYPRFFQEPRTEVVTQFFRSTEELALEVKWRMDTSKCYIQHLKDSGLFIPDEEVDADREWLRKAQELEKRLGINKL</sequence>
<dbReference type="InterPro" id="IPR051678">
    <property type="entry name" value="AGP_Transferase"/>
</dbReference>
<feature type="domain" description="Aminoglycoside phosphotransferase" evidence="2">
    <location>
        <begin position="298"/>
        <end position="546"/>
    </location>
</feature>
<dbReference type="STRING" id="78410.A0A0P7BDR4"/>
<dbReference type="SUPFAM" id="SSF56112">
    <property type="entry name" value="Protein kinase-like (PK-like)"/>
    <property type="match status" value="1"/>
</dbReference>
<keyword evidence="4" id="KW-1185">Reference proteome</keyword>
<dbReference type="PANTHER" id="PTHR21310:SF37">
    <property type="entry name" value="AMINOGLYCOSIDE PHOSPHOTRANSFERASE DOMAIN-CONTAINING PROTEIN"/>
    <property type="match status" value="1"/>
</dbReference>
<evidence type="ECO:0000259" key="2">
    <source>
        <dbReference type="Pfam" id="PF01636"/>
    </source>
</evidence>
<comment type="caution">
    <text evidence="3">The sequence shown here is derived from an EMBL/GenBank/DDBJ whole genome shotgun (WGS) entry which is preliminary data.</text>
</comment>
<name>A0A0P7BDR4_9HYPO</name>
<dbReference type="Pfam" id="PF01636">
    <property type="entry name" value="APH"/>
    <property type="match status" value="1"/>
</dbReference>
<feature type="region of interest" description="Disordered" evidence="1">
    <location>
        <begin position="76"/>
        <end position="115"/>
    </location>
</feature>
<dbReference type="InterPro" id="IPR002575">
    <property type="entry name" value="Aminoglycoside_PTrfase"/>
</dbReference>
<organism evidence="3 4">
    <name type="scientific">Neonectria ditissima</name>
    <dbReference type="NCBI Taxonomy" id="78410"/>
    <lineage>
        <taxon>Eukaryota</taxon>
        <taxon>Fungi</taxon>
        <taxon>Dikarya</taxon>
        <taxon>Ascomycota</taxon>
        <taxon>Pezizomycotina</taxon>
        <taxon>Sordariomycetes</taxon>
        <taxon>Hypocreomycetidae</taxon>
        <taxon>Hypocreales</taxon>
        <taxon>Nectriaceae</taxon>
        <taxon>Neonectria</taxon>
    </lineage>
</organism>
<proteinExistence type="predicted"/>
<reference evidence="3 4" key="1">
    <citation type="submission" date="2015-09" db="EMBL/GenBank/DDBJ databases">
        <title>Draft genome of a European isolate of the apple canker pathogen Neonectria ditissima.</title>
        <authorList>
            <person name="Gomez-Cortecero A."/>
            <person name="Harrison R.J."/>
            <person name="Armitage A.D."/>
        </authorList>
    </citation>
    <scope>NUCLEOTIDE SEQUENCE [LARGE SCALE GENOMIC DNA]</scope>
    <source>
        <strain evidence="3 4">R09/05</strain>
    </source>
</reference>
<dbReference type="EMBL" id="LKCW01000128">
    <property type="protein sequence ID" value="KPM38645.1"/>
    <property type="molecule type" value="Genomic_DNA"/>
</dbReference>
<dbReference type="PANTHER" id="PTHR21310">
    <property type="entry name" value="AMINOGLYCOSIDE PHOSPHOTRANSFERASE-RELATED-RELATED"/>
    <property type="match status" value="1"/>
</dbReference>
<gene>
    <name evidence="3" type="ORF">AK830_g7930</name>
</gene>
<accession>A0A0P7BDR4</accession>
<feature type="region of interest" description="Disordered" evidence="1">
    <location>
        <begin position="131"/>
        <end position="180"/>
    </location>
</feature>
<evidence type="ECO:0000256" key="1">
    <source>
        <dbReference type="SAM" id="MobiDB-lite"/>
    </source>
</evidence>
<dbReference type="InterPro" id="IPR011009">
    <property type="entry name" value="Kinase-like_dom_sf"/>
</dbReference>
<evidence type="ECO:0000313" key="4">
    <source>
        <dbReference type="Proteomes" id="UP000050424"/>
    </source>
</evidence>
<dbReference type="OrthoDB" id="10003767at2759"/>
<dbReference type="AlphaFoldDB" id="A0A0P7BDR4"/>
<feature type="compositionally biased region" description="Low complexity" evidence="1">
    <location>
        <begin position="98"/>
        <end position="115"/>
    </location>
</feature>
<evidence type="ECO:0000313" key="3">
    <source>
        <dbReference type="EMBL" id="KPM38645.1"/>
    </source>
</evidence>
<dbReference type="Gene3D" id="3.90.1200.10">
    <property type="match status" value="1"/>
</dbReference>